<reference evidence="3" key="1">
    <citation type="submission" date="2022-11" db="UniProtKB">
        <authorList>
            <consortium name="EnsemblMetazoa"/>
        </authorList>
    </citation>
    <scope>IDENTIFICATION</scope>
</reference>
<dbReference type="OMA" id="FRDIVFF"/>
<name>A0A913ZBS9_PATMI</name>
<proteinExistence type="inferred from homology"/>
<feature type="compositionally biased region" description="Basic and acidic residues" evidence="2">
    <location>
        <begin position="350"/>
        <end position="364"/>
    </location>
</feature>
<feature type="compositionally biased region" description="Polar residues" evidence="2">
    <location>
        <begin position="1"/>
        <end position="10"/>
    </location>
</feature>
<dbReference type="Proteomes" id="UP000887568">
    <property type="component" value="Unplaced"/>
</dbReference>
<organism evidence="3 4">
    <name type="scientific">Patiria miniata</name>
    <name type="common">Bat star</name>
    <name type="synonym">Asterina miniata</name>
    <dbReference type="NCBI Taxonomy" id="46514"/>
    <lineage>
        <taxon>Eukaryota</taxon>
        <taxon>Metazoa</taxon>
        <taxon>Echinodermata</taxon>
        <taxon>Eleutherozoa</taxon>
        <taxon>Asterozoa</taxon>
        <taxon>Asteroidea</taxon>
        <taxon>Valvatacea</taxon>
        <taxon>Valvatida</taxon>
        <taxon>Asterinidae</taxon>
        <taxon>Patiria</taxon>
    </lineage>
</organism>
<dbReference type="OrthoDB" id="2290221at2759"/>
<dbReference type="Pfam" id="PF08539">
    <property type="entry name" value="HbrB"/>
    <property type="match status" value="1"/>
</dbReference>
<evidence type="ECO:0000256" key="1">
    <source>
        <dbReference type="ARBA" id="ARBA00010453"/>
    </source>
</evidence>
<comment type="similarity">
    <text evidence="1">Belongs to the PROTOR family.</text>
</comment>
<dbReference type="RefSeq" id="XP_038049241.1">
    <property type="nucleotide sequence ID" value="XM_038193313.1"/>
</dbReference>
<dbReference type="EnsemblMetazoa" id="XM_038193310.1">
    <property type="protein sequence ID" value="XP_038049238.1"/>
    <property type="gene ID" value="LOC119722908"/>
</dbReference>
<evidence type="ECO:0000313" key="3">
    <source>
        <dbReference type="EnsemblMetazoa" id="XP_038049238.1"/>
    </source>
</evidence>
<feature type="region of interest" description="Disordered" evidence="2">
    <location>
        <begin position="270"/>
        <end position="364"/>
    </location>
</feature>
<dbReference type="RefSeq" id="XP_038049239.1">
    <property type="nucleotide sequence ID" value="XM_038193311.1"/>
</dbReference>
<dbReference type="RefSeq" id="XP_038049238.1">
    <property type="nucleotide sequence ID" value="XM_038193310.1"/>
</dbReference>
<dbReference type="GO" id="GO:0031932">
    <property type="term" value="C:TORC2 complex"/>
    <property type="evidence" value="ECO:0007669"/>
    <property type="project" value="TreeGrafter"/>
</dbReference>
<accession>A0A913ZBS9</accession>
<dbReference type="RefSeq" id="XP_038049242.1">
    <property type="nucleotide sequence ID" value="XM_038193314.1"/>
</dbReference>
<dbReference type="PANTHER" id="PTHR32428">
    <property type="entry name" value="TARGET OF RAPAMYCIN COMPLEX 2 SUBUNIT BIT61-RELATED"/>
    <property type="match status" value="1"/>
</dbReference>
<feature type="region of interest" description="Disordered" evidence="2">
    <location>
        <begin position="1"/>
        <end position="26"/>
    </location>
</feature>
<dbReference type="AlphaFoldDB" id="A0A913ZBS9"/>
<keyword evidence="4" id="KW-1185">Reference proteome</keyword>
<evidence type="ECO:0000313" key="4">
    <source>
        <dbReference type="Proteomes" id="UP000887568"/>
    </source>
</evidence>
<evidence type="ECO:0008006" key="5">
    <source>
        <dbReference type="Google" id="ProtNLM"/>
    </source>
</evidence>
<dbReference type="GeneID" id="119722908"/>
<dbReference type="EnsemblMetazoa" id="XM_038193314.1">
    <property type="protein sequence ID" value="XP_038049242.1"/>
    <property type="gene ID" value="LOC119722908"/>
</dbReference>
<dbReference type="PANTHER" id="PTHR32428:SF2">
    <property type="entry name" value="TARGET OF RAPAMYCIN COMPLEX 2 SUBUNIT BIT61-RELATED"/>
    <property type="match status" value="1"/>
</dbReference>
<sequence length="364" mass="40536">MISRSRQSLANIAPPSSLMSGLGHRQGSQGDISRALFAKVKGVNSNTRRGSAMAVMQRADETAIKSQQVLGLRNDDWNSVQKKVLSIFRGGKLAPGELDDLNEQVRAALKSEIGEFITDYYKKNLLRRGMDLMYGSINTDDGPQLLSSLAKQWTKFFCEILPTLRAIFCPVQTKGLTILQLSLLGFRDHIVLKLHTLKDALSADRSAVPNEIVQMLLHLQSVRESGYPSEEHLHIESLVAKVVCPYLGTKGLYLGGDEPVVAAKIQQPMVHDSVRRRQENGRAHRTRPTSLQFTEPPSSRSTSDILSSPIRDTPTMSPREHSASLGALRRSPNSRRRGSHQLSSLETLLEDEKKRSYEMTDHEC</sequence>
<feature type="compositionally biased region" description="Basic and acidic residues" evidence="2">
    <location>
        <begin position="272"/>
        <end position="282"/>
    </location>
</feature>
<feature type="compositionally biased region" description="Polar residues" evidence="2">
    <location>
        <begin position="288"/>
        <end position="306"/>
    </location>
</feature>
<dbReference type="EnsemblMetazoa" id="XM_038193312.1">
    <property type="protein sequence ID" value="XP_038049240.1"/>
    <property type="gene ID" value="LOC119722908"/>
</dbReference>
<dbReference type="EnsemblMetazoa" id="XM_038193313.1">
    <property type="protein sequence ID" value="XP_038049241.1"/>
    <property type="gene ID" value="LOC119722908"/>
</dbReference>
<protein>
    <recommendedName>
        <fullName evidence="5">Proline-rich protein 5</fullName>
    </recommendedName>
</protein>
<dbReference type="InterPro" id="IPR013745">
    <property type="entry name" value="Bit61/PRR5"/>
</dbReference>
<dbReference type="EnsemblMetazoa" id="XM_038193311.1">
    <property type="protein sequence ID" value="XP_038049239.1"/>
    <property type="gene ID" value="LOC119722908"/>
</dbReference>
<dbReference type="RefSeq" id="XP_038049240.1">
    <property type="nucleotide sequence ID" value="XM_038193312.1"/>
</dbReference>
<evidence type="ECO:0000256" key="2">
    <source>
        <dbReference type="SAM" id="MobiDB-lite"/>
    </source>
</evidence>
<dbReference type="GO" id="GO:0038203">
    <property type="term" value="P:TORC2 signaling"/>
    <property type="evidence" value="ECO:0007669"/>
    <property type="project" value="TreeGrafter"/>
</dbReference>